<dbReference type="AlphaFoldDB" id="A0A1L7UCT2"/>
<dbReference type="Pfam" id="PF04082">
    <property type="entry name" value="Fungal_trans"/>
    <property type="match status" value="1"/>
</dbReference>
<evidence type="ECO:0000256" key="4">
    <source>
        <dbReference type="ARBA" id="ARBA00023125"/>
    </source>
</evidence>
<dbReference type="InterPro" id="IPR007219">
    <property type="entry name" value="XnlR_reg_dom"/>
</dbReference>
<protein>
    <submittedName>
        <fullName evidence="9">Related to positive activator of transcription</fullName>
    </submittedName>
</protein>
<evidence type="ECO:0000256" key="5">
    <source>
        <dbReference type="ARBA" id="ARBA00023163"/>
    </source>
</evidence>
<feature type="region of interest" description="Disordered" evidence="7">
    <location>
        <begin position="116"/>
        <end position="212"/>
    </location>
</feature>
<dbReference type="GO" id="GO:0006351">
    <property type="term" value="P:DNA-templated transcription"/>
    <property type="evidence" value="ECO:0007669"/>
    <property type="project" value="InterPro"/>
</dbReference>
<feature type="compositionally biased region" description="Polar residues" evidence="7">
    <location>
        <begin position="1"/>
        <end position="12"/>
    </location>
</feature>
<dbReference type="Gene3D" id="4.10.240.10">
    <property type="entry name" value="Zn(2)-C6 fungal-type DNA-binding domain"/>
    <property type="match status" value="1"/>
</dbReference>
<evidence type="ECO:0000256" key="3">
    <source>
        <dbReference type="ARBA" id="ARBA00023015"/>
    </source>
</evidence>
<dbReference type="GeneID" id="65083181"/>
<evidence type="ECO:0000259" key="8">
    <source>
        <dbReference type="PROSITE" id="PS50048"/>
    </source>
</evidence>
<proteinExistence type="predicted"/>
<comment type="subcellular location">
    <subcellularLocation>
        <location evidence="1">Nucleus</location>
    </subcellularLocation>
</comment>
<dbReference type="InterPro" id="IPR036864">
    <property type="entry name" value="Zn2-C6_fun-type_DNA-bd_sf"/>
</dbReference>
<evidence type="ECO:0000256" key="1">
    <source>
        <dbReference type="ARBA" id="ARBA00004123"/>
    </source>
</evidence>
<keyword evidence="2" id="KW-0479">Metal-binding</keyword>
<dbReference type="GO" id="GO:0000981">
    <property type="term" value="F:DNA-binding transcription factor activity, RNA polymerase II-specific"/>
    <property type="evidence" value="ECO:0007669"/>
    <property type="project" value="InterPro"/>
</dbReference>
<dbReference type="GO" id="GO:0008270">
    <property type="term" value="F:zinc ion binding"/>
    <property type="evidence" value="ECO:0007669"/>
    <property type="project" value="InterPro"/>
</dbReference>
<dbReference type="CDD" id="cd00067">
    <property type="entry name" value="GAL4"/>
    <property type="match status" value="1"/>
</dbReference>
<feature type="region of interest" description="Disordered" evidence="7">
    <location>
        <begin position="1"/>
        <end position="60"/>
    </location>
</feature>
<organism evidence="9 10">
    <name type="scientific">Fusarium mangiferae</name>
    <name type="common">Mango malformation disease fungus</name>
    <dbReference type="NCBI Taxonomy" id="192010"/>
    <lineage>
        <taxon>Eukaryota</taxon>
        <taxon>Fungi</taxon>
        <taxon>Dikarya</taxon>
        <taxon>Ascomycota</taxon>
        <taxon>Pezizomycotina</taxon>
        <taxon>Sordariomycetes</taxon>
        <taxon>Hypocreomycetidae</taxon>
        <taxon>Hypocreales</taxon>
        <taxon>Nectriaceae</taxon>
        <taxon>Fusarium</taxon>
        <taxon>Fusarium fujikuroi species complex</taxon>
    </lineage>
</organism>
<feature type="compositionally biased region" description="Low complexity" evidence="7">
    <location>
        <begin position="161"/>
        <end position="175"/>
    </location>
</feature>
<dbReference type="GO" id="GO:0045944">
    <property type="term" value="P:positive regulation of transcription by RNA polymerase II"/>
    <property type="evidence" value="ECO:0007669"/>
    <property type="project" value="TreeGrafter"/>
</dbReference>
<dbReference type="SUPFAM" id="SSF57701">
    <property type="entry name" value="Zn2/Cys6 DNA-binding domain"/>
    <property type="match status" value="1"/>
</dbReference>
<keyword evidence="3" id="KW-0805">Transcription regulation</keyword>
<dbReference type="CDD" id="cd12148">
    <property type="entry name" value="fungal_TF_MHR"/>
    <property type="match status" value="1"/>
</dbReference>
<dbReference type="EMBL" id="FCQH01000017">
    <property type="protein sequence ID" value="CVL06103.1"/>
    <property type="molecule type" value="Genomic_DNA"/>
</dbReference>
<keyword evidence="6" id="KW-0539">Nucleus</keyword>
<evidence type="ECO:0000256" key="6">
    <source>
        <dbReference type="ARBA" id="ARBA00023242"/>
    </source>
</evidence>
<name>A0A1L7UCT2_FUSMA</name>
<evidence type="ECO:0000256" key="2">
    <source>
        <dbReference type="ARBA" id="ARBA00022723"/>
    </source>
</evidence>
<dbReference type="RefSeq" id="XP_041689684.1">
    <property type="nucleotide sequence ID" value="XM_041824177.1"/>
</dbReference>
<dbReference type="GO" id="GO:0005634">
    <property type="term" value="C:nucleus"/>
    <property type="evidence" value="ECO:0007669"/>
    <property type="project" value="UniProtKB-SubCell"/>
</dbReference>
<evidence type="ECO:0000313" key="9">
    <source>
        <dbReference type="EMBL" id="CVL06103.1"/>
    </source>
</evidence>
<dbReference type="PROSITE" id="PS50048">
    <property type="entry name" value="ZN2_CY6_FUNGAL_2"/>
    <property type="match status" value="1"/>
</dbReference>
<keyword evidence="4" id="KW-0238">DNA-binding</keyword>
<feature type="domain" description="Zn(2)-C6 fungal-type" evidence="8">
    <location>
        <begin position="63"/>
        <end position="92"/>
    </location>
</feature>
<evidence type="ECO:0000256" key="7">
    <source>
        <dbReference type="SAM" id="MobiDB-lite"/>
    </source>
</evidence>
<evidence type="ECO:0000313" key="10">
    <source>
        <dbReference type="Proteomes" id="UP000184255"/>
    </source>
</evidence>
<dbReference type="SMART" id="SM00906">
    <property type="entry name" value="Fungal_trans"/>
    <property type="match status" value="1"/>
</dbReference>
<feature type="compositionally biased region" description="Low complexity" evidence="7">
    <location>
        <begin position="130"/>
        <end position="141"/>
    </location>
</feature>
<comment type="caution">
    <text evidence="9">The sequence shown here is derived from an EMBL/GenBank/DDBJ whole genome shotgun (WGS) entry which is preliminary data.</text>
</comment>
<dbReference type="InterPro" id="IPR051711">
    <property type="entry name" value="Stress_Response_Reg"/>
</dbReference>
<gene>
    <name evidence="9" type="ORF">FMAN_03910</name>
</gene>
<keyword evidence="10" id="KW-1185">Reference proteome</keyword>
<dbReference type="Pfam" id="PF00172">
    <property type="entry name" value="Zn_clus"/>
    <property type="match status" value="1"/>
</dbReference>
<keyword evidence="5" id="KW-0804">Transcription</keyword>
<dbReference type="PROSITE" id="PS00463">
    <property type="entry name" value="ZN2_CY6_FUNGAL_1"/>
    <property type="match status" value="1"/>
</dbReference>
<dbReference type="PANTHER" id="PTHR47540">
    <property type="entry name" value="THIAMINE REPRESSIBLE GENES REGULATORY PROTEIN THI5"/>
    <property type="match status" value="1"/>
</dbReference>
<dbReference type="SMART" id="SM00066">
    <property type="entry name" value="GAL4"/>
    <property type="match status" value="1"/>
</dbReference>
<accession>A0A1L7UCT2</accession>
<dbReference type="InterPro" id="IPR001138">
    <property type="entry name" value="Zn2Cys6_DnaBD"/>
</dbReference>
<dbReference type="Proteomes" id="UP000184255">
    <property type="component" value="Unassembled WGS sequence"/>
</dbReference>
<dbReference type="VEuPathDB" id="FungiDB:FMAN_03910"/>
<dbReference type="GO" id="GO:0043565">
    <property type="term" value="F:sequence-specific DNA binding"/>
    <property type="evidence" value="ECO:0007669"/>
    <property type="project" value="TreeGrafter"/>
</dbReference>
<reference evidence="10" key="1">
    <citation type="journal article" date="2016" name="Genome Biol. Evol.">
        <title>Comparative 'omics' of the Fusarium fujikuroi species complex highlights differences in genetic potential and metabolite synthesis.</title>
        <authorList>
            <person name="Niehaus E.-M."/>
            <person name="Muensterkoetter M."/>
            <person name="Proctor R.H."/>
            <person name="Brown D.W."/>
            <person name="Sharon A."/>
            <person name="Idan Y."/>
            <person name="Oren-Young L."/>
            <person name="Sieber C.M."/>
            <person name="Novak O."/>
            <person name="Pencik A."/>
            <person name="Tarkowska D."/>
            <person name="Hromadova K."/>
            <person name="Freeman S."/>
            <person name="Maymon M."/>
            <person name="Elazar M."/>
            <person name="Youssef S.A."/>
            <person name="El-Shabrawy E.S.M."/>
            <person name="Shalaby A.B.A."/>
            <person name="Houterman P."/>
            <person name="Brock N.L."/>
            <person name="Burkhardt I."/>
            <person name="Tsavkelova E.A."/>
            <person name="Dickschat J.S."/>
            <person name="Galuszka P."/>
            <person name="Gueldener U."/>
            <person name="Tudzynski B."/>
        </authorList>
    </citation>
    <scope>NUCLEOTIDE SEQUENCE [LARGE SCALE GENOMIC DNA]</scope>
    <source>
        <strain evidence="10">MRC7560</strain>
    </source>
</reference>
<sequence length="765" mass="83787">MSNEQASLTSIPPLSVADISEVIDRQGMDETPIQDGPGPDQRPPPTKPRRGDGVGIGPRTSTACLMCRDKKVKCSGTRPCVYCVKRGLDCVFTRPSRRRLYSVTHIRNLEERVAQYENRDDTSQAGSGQPASAHSLPSPAAQRPPSLSEIHVQGNASCNDQHTQQQRQQPSLSPRSPHHEVVEPAATTLSPRPTREPRALAPGTSLSSSDTFSSELRTLLIERSRPNPGPVSARPADATPRSICQSRLGIDKIKYWPTEDDAHSMLNIVVLNVGISQQLFDVRAFSDNLFSLFNDGAADTGVTELWYAECLLVFAIGRLLQAKWDDMSKPPGDEFFKEALKRMPDLSSLRKQGVLGIELMGLSALYLQIADRKDDAYLYASTALRLSLGLSLHKSGSYRSQRRSEAVHRNRLWWSIYMQERRLAAAVGFPMSISDAEITAPQPADQIGYQSAAAIAVNAKLAQITGRITTTIYSQSNQEEATFIKEVQDILQSLRKIENEMPAEISGGSNPADLILNEAPLSSSQLSSARTAASLHLTVNQNIIYAVRPILLYMARSSFSGGNDLYTSMSPALRRLADTCVEAARKSLVILHGLCKQDIIAKHAFLDLDCLFSTGFIFVLAVIINSDKAQAYQGIESVRSILTHLSNLGNRAATKRLAEIDQMCTSLTLETETPDVEAAQPQMLMQPFSFQASGAAPIASSEPQDQDLTSVNALGEQDAVMAGAQDLGDIVLEGEDDLYWIYHNPSLSLTGVEQLDWETLENHMV</sequence>
<dbReference type="PANTHER" id="PTHR47540:SF6">
    <property type="entry name" value="ZN(II)2CYS6 TRANSCRIPTION FACTOR (EUROFUNG)"/>
    <property type="match status" value="1"/>
</dbReference>